<dbReference type="CDD" id="cd07043">
    <property type="entry name" value="STAS_anti-anti-sigma_factors"/>
    <property type="match status" value="1"/>
</dbReference>
<gene>
    <name evidence="2" type="ORF">TH30_17345</name>
</gene>
<reference evidence="2 3" key="1">
    <citation type="submission" date="2014-07" db="EMBL/GenBank/DDBJ databases">
        <title>Draft genome sequence of Thalassospira profundimaris PR54-5.</title>
        <authorList>
            <person name="Lai Q."/>
            <person name="Shao Z."/>
        </authorList>
    </citation>
    <scope>NUCLEOTIDE SEQUENCE [LARGE SCALE GENOMIC DNA]</scope>
    <source>
        <strain evidence="2 3">PR54-5</strain>
    </source>
</reference>
<dbReference type="PROSITE" id="PS50801">
    <property type="entry name" value="STAS"/>
    <property type="match status" value="1"/>
</dbReference>
<sequence>MNYKTECANGTTTVELGGRFTFGDHSSFRKLIEEIRTHGSSTYVLDVAAVEFIDSAGLGMLLLARDEGEKTNTTVIIRGAQGQVKRMLEVARFDTLFKLEN</sequence>
<dbReference type="SUPFAM" id="SSF52091">
    <property type="entry name" value="SpoIIaa-like"/>
    <property type="match status" value="1"/>
</dbReference>
<dbReference type="Proteomes" id="UP000252255">
    <property type="component" value="Unassembled WGS sequence"/>
</dbReference>
<proteinExistence type="predicted"/>
<dbReference type="PANTHER" id="PTHR33495:SF15">
    <property type="entry name" value="STAS DOMAIN-CONTAINING PROTEIN"/>
    <property type="match status" value="1"/>
</dbReference>
<evidence type="ECO:0000259" key="1">
    <source>
        <dbReference type="PROSITE" id="PS50801"/>
    </source>
</evidence>
<evidence type="ECO:0000313" key="2">
    <source>
        <dbReference type="EMBL" id="RCK43752.1"/>
    </source>
</evidence>
<dbReference type="EMBL" id="JPWI01000012">
    <property type="protein sequence ID" value="RCK43752.1"/>
    <property type="molecule type" value="Genomic_DNA"/>
</dbReference>
<accession>A0A367WTI4</accession>
<feature type="domain" description="STAS" evidence="1">
    <location>
        <begin position="1"/>
        <end position="101"/>
    </location>
</feature>
<dbReference type="InterPro" id="IPR036513">
    <property type="entry name" value="STAS_dom_sf"/>
</dbReference>
<dbReference type="GO" id="GO:0043856">
    <property type="term" value="F:anti-sigma factor antagonist activity"/>
    <property type="evidence" value="ECO:0007669"/>
    <property type="project" value="TreeGrafter"/>
</dbReference>
<evidence type="ECO:0000313" key="3">
    <source>
        <dbReference type="Proteomes" id="UP000252255"/>
    </source>
</evidence>
<protein>
    <submittedName>
        <fullName evidence="2">Anti-sigma factor antagonist</fullName>
    </submittedName>
</protein>
<dbReference type="Gene3D" id="3.30.750.24">
    <property type="entry name" value="STAS domain"/>
    <property type="match status" value="1"/>
</dbReference>
<dbReference type="PANTHER" id="PTHR33495">
    <property type="entry name" value="ANTI-SIGMA FACTOR ANTAGONIST TM_1081-RELATED-RELATED"/>
    <property type="match status" value="1"/>
</dbReference>
<organism evidence="2 3">
    <name type="scientific">Thalassospira profundimaris</name>
    <dbReference type="NCBI Taxonomy" id="502049"/>
    <lineage>
        <taxon>Bacteria</taxon>
        <taxon>Pseudomonadati</taxon>
        <taxon>Pseudomonadota</taxon>
        <taxon>Alphaproteobacteria</taxon>
        <taxon>Rhodospirillales</taxon>
        <taxon>Thalassospiraceae</taxon>
        <taxon>Thalassospira</taxon>
    </lineage>
</organism>
<dbReference type="OrthoDB" id="8236316at2"/>
<dbReference type="RefSeq" id="WP_114099268.1">
    <property type="nucleotide sequence ID" value="NZ_JPWI01000012.1"/>
</dbReference>
<dbReference type="Pfam" id="PF01740">
    <property type="entry name" value="STAS"/>
    <property type="match status" value="1"/>
</dbReference>
<name>A0A367WTI4_9PROT</name>
<dbReference type="AlphaFoldDB" id="A0A367WTI4"/>
<dbReference type="InterPro" id="IPR002645">
    <property type="entry name" value="STAS_dom"/>
</dbReference>
<comment type="caution">
    <text evidence="2">The sequence shown here is derived from an EMBL/GenBank/DDBJ whole genome shotgun (WGS) entry which is preliminary data.</text>
</comment>